<feature type="domain" description="Peptidase S9 prolyl oligopeptidase catalytic" evidence="3">
    <location>
        <begin position="444"/>
        <end position="652"/>
    </location>
</feature>
<evidence type="ECO:0000256" key="2">
    <source>
        <dbReference type="SAM" id="SignalP"/>
    </source>
</evidence>
<dbReference type="PRINTS" id="PR00862">
    <property type="entry name" value="PROLIGOPTASE"/>
</dbReference>
<keyword evidence="1" id="KW-0378">Hydrolase</keyword>
<dbReference type="SUPFAM" id="SSF53474">
    <property type="entry name" value="alpha/beta-Hydrolases"/>
    <property type="match status" value="1"/>
</dbReference>
<reference evidence="4" key="1">
    <citation type="journal article" date="2014" name="Int. J. Syst. Evol. Microbiol.">
        <title>Complete genome sequence of Corynebacterium casei LMG S-19264T (=DSM 44701T), isolated from a smear-ripened cheese.</title>
        <authorList>
            <consortium name="US DOE Joint Genome Institute (JGI-PGF)"/>
            <person name="Walter F."/>
            <person name="Albersmeier A."/>
            <person name="Kalinowski J."/>
            <person name="Ruckert C."/>
        </authorList>
    </citation>
    <scope>NUCLEOTIDE SEQUENCE</scope>
    <source>
        <strain evidence="4">CGMCC 1.7086</strain>
    </source>
</reference>
<accession>A0A918DJR6</accession>
<dbReference type="Gene3D" id="2.120.10.30">
    <property type="entry name" value="TolB, C-terminal domain"/>
    <property type="match status" value="1"/>
</dbReference>
<keyword evidence="5" id="KW-1185">Reference proteome</keyword>
<dbReference type="Gene3D" id="3.40.50.1820">
    <property type="entry name" value="alpha/beta hydrolase"/>
    <property type="match status" value="1"/>
</dbReference>
<protein>
    <submittedName>
        <fullName evidence="4">Peptidase S9</fullName>
    </submittedName>
</protein>
<evidence type="ECO:0000259" key="3">
    <source>
        <dbReference type="Pfam" id="PF00326"/>
    </source>
</evidence>
<keyword evidence="2" id="KW-0732">Signal</keyword>
<dbReference type="InterPro" id="IPR011042">
    <property type="entry name" value="6-blade_b-propeller_TolB-like"/>
</dbReference>
<dbReference type="AlphaFoldDB" id="A0A918DJR6"/>
<reference evidence="4" key="2">
    <citation type="submission" date="2020-09" db="EMBL/GenBank/DDBJ databases">
        <authorList>
            <person name="Sun Q."/>
            <person name="Zhou Y."/>
        </authorList>
    </citation>
    <scope>NUCLEOTIDE SEQUENCE</scope>
    <source>
        <strain evidence="4">CGMCC 1.7086</strain>
    </source>
</reference>
<sequence length="652" mass="72793">MKKLSFPILAGLLLFGQAMATTVKENVLSDYAKHAQFQNIKISPKGKYLAATSRTEDGNVILTVLDIKNMAVLSQTQGRGDDSINTFNWVSDDRLIMTMAREVGSYDMPFPTGEIFAMDADGGKQKILTGWRSDGLKQWARIVDLLPEEPNQVMIYSSQNNASEPFIEVYRLKTDTGRVRAEGKIPLRQYKSTNVQILLDDKGITRLAAGVDPKNNNETLIVTRPAANSEWKEVVRFDSNEGGFTPIDILSDNQTVVGLSDISSDTQAISLMNLDTGDISVMAEHPTTDLTPILGFKEGRFHEIIGAAYEYDQIDRAFFEDVDDVTTSRTLQSIMKMFPDTQVTVSSTTRDNSKMVFSVSSANVPAEFYMFDAKKKSLSLITNSKPWLKKEALPKTQIISYKSRDGLVIKGLLTLPPNKEAKNLPLILLPHGGPHGIRDTLTQLDADAKVLAEHGYAVLQPNFRGSGGYGRKFLEAGYKKWGTAMINDMTDGVNHLIEQGIADKQRMCVYGASYGGYAALMSVIREPDLYKCSIGFVGVYDLNLMFEEGDISEASAGINYLTSVLPTEKNEREAQSPLHQLDKLKVPVFIIQGGKDVRVPPEHAYRLRDALKERNHTYEWLFKEGEGHGFYKPENNIERWKKMLAFIDKHIN</sequence>
<proteinExistence type="predicted"/>
<dbReference type="GO" id="GO:0004252">
    <property type="term" value="F:serine-type endopeptidase activity"/>
    <property type="evidence" value="ECO:0007669"/>
    <property type="project" value="InterPro"/>
</dbReference>
<dbReference type="Proteomes" id="UP000606935">
    <property type="component" value="Unassembled WGS sequence"/>
</dbReference>
<dbReference type="Pfam" id="PF00326">
    <property type="entry name" value="Peptidase_S9"/>
    <property type="match status" value="1"/>
</dbReference>
<feature type="chain" id="PRO_5037734727" evidence="2">
    <location>
        <begin position="21"/>
        <end position="652"/>
    </location>
</feature>
<dbReference type="RefSeq" id="WP_188693713.1">
    <property type="nucleotide sequence ID" value="NZ_BMLS01000002.1"/>
</dbReference>
<gene>
    <name evidence="4" type="ORF">GCM10010982_18980</name>
</gene>
<organism evidence="4 5">
    <name type="scientific">Bowmanella pacifica</name>
    <dbReference type="NCBI Taxonomy" id="502051"/>
    <lineage>
        <taxon>Bacteria</taxon>
        <taxon>Pseudomonadati</taxon>
        <taxon>Pseudomonadota</taxon>
        <taxon>Gammaproteobacteria</taxon>
        <taxon>Alteromonadales</taxon>
        <taxon>Alteromonadaceae</taxon>
        <taxon>Bowmanella</taxon>
    </lineage>
</organism>
<feature type="signal peptide" evidence="2">
    <location>
        <begin position="1"/>
        <end position="20"/>
    </location>
</feature>
<comment type="caution">
    <text evidence="4">The sequence shown here is derived from an EMBL/GenBank/DDBJ whole genome shotgun (WGS) entry which is preliminary data.</text>
</comment>
<dbReference type="EMBL" id="BMLS01000002">
    <property type="protein sequence ID" value="GGO68919.1"/>
    <property type="molecule type" value="Genomic_DNA"/>
</dbReference>
<dbReference type="GO" id="GO:0006508">
    <property type="term" value="P:proteolysis"/>
    <property type="evidence" value="ECO:0007669"/>
    <property type="project" value="InterPro"/>
</dbReference>
<name>A0A918DJR6_9ALTE</name>
<evidence type="ECO:0000313" key="5">
    <source>
        <dbReference type="Proteomes" id="UP000606935"/>
    </source>
</evidence>
<dbReference type="InterPro" id="IPR001375">
    <property type="entry name" value="Peptidase_S9_cat"/>
</dbReference>
<dbReference type="PANTHER" id="PTHR42776">
    <property type="entry name" value="SERINE PEPTIDASE S9 FAMILY MEMBER"/>
    <property type="match status" value="1"/>
</dbReference>
<evidence type="ECO:0000256" key="1">
    <source>
        <dbReference type="ARBA" id="ARBA00022801"/>
    </source>
</evidence>
<dbReference type="InterPro" id="IPR002470">
    <property type="entry name" value="Peptidase_S9A"/>
</dbReference>
<evidence type="ECO:0000313" key="4">
    <source>
        <dbReference type="EMBL" id="GGO68919.1"/>
    </source>
</evidence>
<dbReference type="SUPFAM" id="SSF82171">
    <property type="entry name" value="DPP6 N-terminal domain-like"/>
    <property type="match status" value="1"/>
</dbReference>
<dbReference type="PANTHER" id="PTHR42776:SF27">
    <property type="entry name" value="DIPEPTIDYL PEPTIDASE FAMILY MEMBER 6"/>
    <property type="match status" value="1"/>
</dbReference>
<dbReference type="InterPro" id="IPR029058">
    <property type="entry name" value="AB_hydrolase_fold"/>
</dbReference>